<evidence type="ECO:0000256" key="2">
    <source>
        <dbReference type="ARBA" id="ARBA00004979"/>
    </source>
</evidence>
<dbReference type="GO" id="GO:0004795">
    <property type="term" value="F:threonine synthase activity"/>
    <property type="evidence" value="ECO:0007669"/>
    <property type="project" value="UniProtKB-UniRule"/>
</dbReference>
<evidence type="ECO:0000313" key="15">
    <source>
        <dbReference type="Proteomes" id="UP000256514"/>
    </source>
</evidence>
<dbReference type="PANTHER" id="PTHR43515">
    <property type="entry name" value="THREONINE SYNTHASE-LIKE 1"/>
    <property type="match status" value="1"/>
</dbReference>
<evidence type="ECO:0000259" key="13">
    <source>
        <dbReference type="Pfam" id="PF14821"/>
    </source>
</evidence>
<protein>
    <recommendedName>
        <fullName evidence="5 10">Threonine synthase</fullName>
        <ecNumber evidence="4 10">4.2.3.1</ecNumber>
    </recommendedName>
</protein>
<evidence type="ECO:0000259" key="12">
    <source>
        <dbReference type="Pfam" id="PF00291"/>
    </source>
</evidence>
<dbReference type="Gene3D" id="3.90.1380.10">
    <property type="entry name" value="Threonine synthase, N-terminal domain"/>
    <property type="match status" value="1"/>
</dbReference>
<sequence>MTQMTQTRGEGDKDNVSFAGAMLNPSASFGGLYTLSRLPHFTPHILQEFENLSYVELCKRVFELLDLGIENELLDFALQTYAGFDDPHTPVNLAQYNENLFVLELYHGPTRAFKDMALQPFGRMIQSFGKGKKYLILVATSGDTGPATLESFAKEHLGEDCSINVVCLYPKDGTSDVQRLQMVTTDSANLKVLGIEGNFDDAQHTLKTLLQDTEFIEFLHSKGIALSAANSVNIGRVVFQIIYHIWAYCRLCKDGVLERMQPLNIIVPSGNFGNILGAFYAKKMGVPLGKLISASNANNILYDFITTGVYDIRDRELLKTSSPAMDIIKSSNVERVLFELFGAQRTKECMQSLQNTGVYKLDSKELEALQGYFAASFCNDTQCKDLIAESFANGYLLDPHTACGIKAYKEFAAKEDDGAKFVLCSTAQWSKFAPTVAGALGATKNLNDKEAIEFILSLDSTQKLTPHIARLFDKPVVHNEVVSVDKVKCTIMQWLQ</sequence>
<evidence type="ECO:0000313" key="14">
    <source>
        <dbReference type="EMBL" id="RDU68421.1"/>
    </source>
</evidence>
<dbReference type="PROSITE" id="PS00165">
    <property type="entry name" value="DEHYDRATASE_SER_THR"/>
    <property type="match status" value="1"/>
</dbReference>
<evidence type="ECO:0000256" key="6">
    <source>
        <dbReference type="ARBA" id="ARBA00022605"/>
    </source>
</evidence>
<organism evidence="14 15">
    <name type="scientific">Helicobacter equorum</name>
    <dbReference type="NCBI Taxonomy" id="361872"/>
    <lineage>
        <taxon>Bacteria</taxon>
        <taxon>Pseudomonadati</taxon>
        <taxon>Campylobacterota</taxon>
        <taxon>Epsilonproteobacteria</taxon>
        <taxon>Campylobacterales</taxon>
        <taxon>Helicobacteraceae</taxon>
        <taxon>Helicobacter</taxon>
    </lineage>
</organism>
<dbReference type="CDD" id="cd01560">
    <property type="entry name" value="Thr-synth_2"/>
    <property type="match status" value="1"/>
</dbReference>
<evidence type="ECO:0000256" key="4">
    <source>
        <dbReference type="ARBA" id="ARBA00013028"/>
    </source>
</evidence>
<keyword evidence="8 11" id="KW-0663">Pyridoxal phosphate</keyword>
<dbReference type="GO" id="GO:0030170">
    <property type="term" value="F:pyridoxal phosphate binding"/>
    <property type="evidence" value="ECO:0007669"/>
    <property type="project" value="InterPro"/>
</dbReference>
<keyword evidence="7" id="KW-0791">Threonine biosynthesis</keyword>
<dbReference type="OrthoDB" id="9763107at2"/>
<keyword evidence="6" id="KW-0028">Amino-acid biosynthesis</keyword>
<gene>
    <name evidence="14" type="ORF">CQA54_01030</name>
</gene>
<feature type="domain" description="Threonine synthase N-terminal" evidence="13">
    <location>
        <begin position="6"/>
        <end position="64"/>
    </location>
</feature>
<dbReference type="UniPathway" id="UPA00050">
    <property type="reaction ID" value="UER00065"/>
</dbReference>
<dbReference type="Pfam" id="PF00291">
    <property type="entry name" value="PALP"/>
    <property type="match status" value="1"/>
</dbReference>
<keyword evidence="15" id="KW-1185">Reference proteome</keyword>
<proteinExistence type="inferred from homology"/>
<dbReference type="GO" id="GO:0005737">
    <property type="term" value="C:cytoplasm"/>
    <property type="evidence" value="ECO:0007669"/>
    <property type="project" value="TreeGrafter"/>
</dbReference>
<comment type="similarity">
    <text evidence="3">Belongs to the threonine synthase family.</text>
</comment>
<dbReference type="InterPro" id="IPR037158">
    <property type="entry name" value="Thr_synth_N_sf"/>
</dbReference>
<accession>A0A3D8IV33</accession>
<dbReference type="InterPro" id="IPR036052">
    <property type="entry name" value="TrpB-like_PALP_sf"/>
</dbReference>
<comment type="catalytic activity">
    <reaction evidence="9">
        <text>O-phospho-L-homoserine + H2O = L-threonine + phosphate</text>
        <dbReference type="Rhea" id="RHEA:10840"/>
        <dbReference type="ChEBI" id="CHEBI:15377"/>
        <dbReference type="ChEBI" id="CHEBI:43474"/>
        <dbReference type="ChEBI" id="CHEBI:57590"/>
        <dbReference type="ChEBI" id="CHEBI:57926"/>
        <dbReference type="EC" id="4.2.3.1"/>
    </reaction>
</comment>
<comment type="pathway">
    <text evidence="2">Amino-acid biosynthesis; L-threonine biosynthesis; L-threonine from L-aspartate: step 5/5.</text>
</comment>
<dbReference type="Proteomes" id="UP000256514">
    <property type="component" value="Unassembled WGS sequence"/>
</dbReference>
<dbReference type="InterPro" id="IPR000634">
    <property type="entry name" value="Ser/Thr_deHydtase_PyrdxlP-BS"/>
</dbReference>
<evidence type="ECO:0000256" key="5">
    <source>
        <dbReference type="ARBA" id="ARBA00018679"/>
    </source>
</evidence>
<evidence type="ECO:0000256" key="7">
    <source>
        <dbReference type="ARBA" id="ARBA00022697"/>
    </source>
</evidence>
<evidence type="ECO:0000256" key="3">
    <source>
        <dbReference type="ARBA" id="ARBA00005517"/>
    </source>
</evidence>
<dbReference type="NCBIfam" id="TIGR00260">
    <property type="entry name" value="thrC"/>
    <property type="match status" value="1"/>
</dbReference>
<dbReference type="GO" id="GO:0009088">
    <property type="term" value="P:threonine biosynthetic process"/>
    <property type="evidence" value="ECO:0007669"/>
    <property type="project" value="UniProtKB-UniRule"/>
</dbReference>
<comment type="caution">
    <text evidence="14">The sequence shown here is derived from an EMBL/GenBank/DDBJ whole genome shotgun (WGS) entry which is preliminary data.</text>
</comment>
<evidence type="ECO:0000256" key="10">
    <source>
        <dbReference type="NCBIfam" id="TIGR00260"/>
    </source>
</evidence>
<evidence type="ECO:0000256" key="9">
    <source>
        <dbReference type="ARBA" id="ARBA00049144"/>
    </source>
</evidence>
<feature type="modified residue" description="N6-(pyridoxal phosphate)lysine" evidence="11">
    <location>
        <position position="114"/>
    </location>
</feature>
<dbReference type="Pfam" id="PF14821">
    <property type="entry name" value="Thr_synth_N"/>
    <property type="match status" value="1"/>
</dbReference>
<name>A0A3D8IV33_9HELI</name>
<dbReference type="EC" id="4.2.3.1" evidence="4 10"/>
<evidence type="ECO:0000256" key="11">
    <source>
        <dbReference type="PIRSR" id="PIRSR604450-51"/>
    </source>
</evidence>
<evidence type="ECO:0000256" key="8">
    <source>
        <dbReference type="ARBA" id="ARBA00022898"/>
    </source>
</evidence>
<dbReference type="Gene3D" id="3.40.50.1100">
    <property type="match status" value="2"/>
</dbReference>
<feature type="domain" description="Tryptophan synthase beta chain-like PALP" evidence="12">
    <location>
        <begin position="94"/>
        <end position="416"/>
    </location>
</feature>
<dbReference type="PANTHER" id="PTHR43515:SF1">
    <property type="entry name" value="THREONINE SYNTHASE-LIKE 1"/>
    <property type="match status" value="1"/>
</dbReference>
<reference evidence="14 15" key="1">
    <citation type="submission" date="2018-04" db="EMBL/GenBank/DDBJ databases">
        <title>Novel Campyloabacter and Helicobacter Species and Strains.</title>
        <authorList>
            <person name="Mannion A.J."/>
            <person name="Shen Z."/>
            <person name="Fox J.G."/>
        </authorList>
    </citation>
    <scope>NUCLEOTIDE SEQUENCE [LARGE SCALE GENOMIC DNA]</scope>
    <source>
        <strain evidence="14 15">MIT 12-6600</strain>
    </source>
</reference>
<dbReference type="AlphaFoldDB" id="A0A3D8IV33"/>
<dbReference type="InterPro" id="IPR029144">
    <property type="entry name" value="Thr_synth_N"/>
</dbReference>
<comment type="cofactor">
    <cofactor evidence="1 11">
        <name>pyridoxal 5'-phosphate</name>
        <dbReference type="ChEBI" id="CHEBI:597326"/>
    </cofactor>
</comment>
<dbReference type="EMBL" id="NXLT01000001">
    <property type="protein sequence ID" value="RDU68421.1"/>
    <property type="molecule type" value="Genomic_DNA"/>
</dbReference>
<dbReference type="InterPro" id="IPR004450">
    <property type="entry name" value="Thr_synthase-like"/>
</dbReference>
<dbReference type="SUPFAM" id="SSF53686">
    <property type="entry name" value="Tryptophan synthase beta subunit-like PLP-dependent enzymes"/>
    <property type="match status" value="1"/>
</dbReference>
<dbReference type="InterPro" id="IPR001926">
    <property type="entry name" value="TrpB-like_PALP"/>
</dbReference>
<evidence type="ECO:0000256" key="1">
    <source>
        <dbReference type="ARBA" id="ARBA00001933"/>
    </source>
</evidence>
<dbReference type="RefSeq" id="WP_115570375.1">
    <property type="nucleotide sequence ID" value="NZ_NXLT01000001.1"/>
</dbReference>